<dbReference type="STRING" id="1123402.SAMN02583745_01152"/>
<dbReference type="Proteomes" id="UP000242642">
    <property type="component" value="Unassembled WGS sequence"/>
</dbReference>
<accession>A0A1I0B6C3</accession>
<dbReference type="GO" id="GO:0046872">
    <property type="term" value="F:metal ion binding"/>
    <property type="evidence" value="ECO:0007669"/>
    <property type="project" value="UniProtKB-KW"/>
</dbReference>
<dbReference type="NCBIfam" id="TIGR01509">
    <property type="entry name" value="HAD-SF-IA-v3"/>
    <property type="match status" value="1"/>
</dbReference>
<dbReference type="Gene3D" id="1.10.150.240">
    <property type="entry name" value="Putative phosphatase, domain 2"/>
    <property type="match status" value="1"/>
</dbReference>
<dbReference type="PANTHER" id="PTHR43611">
    <property type="entry name" value="ALPHA-D-GLUCOSE 1-PHOSPHATE PHOSPHATASE"/>
    <property type="match status" value="1"/>
</dbReference>
<dbReference type="InterPro" id="IPR023214">
    <property type="entry name" value="HAD_sf"/>
</dbReference>
<dbReference type="SFLD" id="SFLDS00003">
    <property type="entry name" value="Haloacid_Dehalogenase"/>
    <property type="match status" value="1"/>
</dbReference>
<proteinExistence type="predicted"/>
<name>A0A1I0B6C3_9GAMM</name>
<evidence type="ECO:0000256" key="1">
    <source>
        <dbReference type="ARBA" id="ARBA00022723"/>
    </source>
</evidence>
<dbReference type="PRINTS" id="PR00413">
    <property type="entry name" value="HADHALOGNASE"/>
</dbReference>
<dbReference type="AlphaFoldDB" id="A0A1I0B6C3"/>
<dbReference type="InterPro" id="IPR006439">
    <property type="entry name" value="HAD-SF_hydro_IA"/>
</dbReference>
<dbReference type="Gene3D" id="3.40.50.1000">
    <property type="entry name" value="HAD superfamily/HAD-like"/>
    <property type="match status" value="1"/>
</dbReference>
<gene>
    <name evidence="2" type="ORF">SAMN02583745_01152</name>
</gene>
<protein>
    <submittedName>
        <fullName evidence="2">Putative hydrolase of the HAD superfamily</fullName>
    </submittedName>
</protein>
<dbReference type="EMBL" id="FOHV01000007">
    <property type="protein sequence ID" value="SET02074.1"/>
    <property type="molecule type" value="Genomic_DNA"/>
</dbReference>
<sequence>MLYIFDLGNVLIDIDFNRVLGVWSHLSATPLHELQSKFSLDENFARHEKALLSDEAFAQAVSEQLGIYLSFEQFIEGWNAIFIGIRPGVLDLVRQIKAQGHRVVMLSNTNLAHTLYWQSEYPEVLAPFDHVYLSHEIGMRKPDKEIYEYVLNQEGYKAEGTIFFDDNQDNINGAKTLGIESVLVSDKTTIERYLKSRNIL</sequence>
<evidence type="ECO:0000313" key="2">
    <source>
        <dbReference type="EMBL" id="SET02074.1"/>
    </source>
</evidence>
<reference evidence="3" key="1">
    <citation type="submission" date="2016-10" db="EMBL/GenBank/DDBJ databases">
        <authorList>
            <person name="Varghese N."/>
            <person name="Submissions S."/>
        </authorList>
    </citation>
    <scope>NUCLEOTIDE SEQUENCE [LARGE SCALE GENOMIC DNA]</scope>
    <source>
        <strain evidence="3">DSM 18579</strain>
    </source>
</reference>
<evidence type="ECO:0000313" key="3">
    <source>
        <dbReference type="Proteomes" id="UP000242642"/>
    </source>
</evidence>
<dbReference type="InterPro" id="IPR023198">
    <property type="entry name" value="PGP-like_dom2"/>
</dbReference>
<dbReference type="SUPFAM" id="SSF56784">
    <property type="entry name" value="HAD-like"/>
    <property type="match status" value="1"/>
</dbReference>
<dbReference type="InterPro" id="IPR036412">
    <property type="entry name" value="HAD-like_sf"/>
</dbReference>
<keyword evidence="2" id="KW-0378">Hydrolase</keyword>
<dbReference type="RefSeq" id="WP_093318513.1">
    <property type="nucleotide sequence ID" value="NZ_FOHV01000007.1"/>
</dbReference>
<organism evidence="2 3">
    <name type="scientific">Thorsellia anophelis DSM 18579</name>
    <dbReference type="NCBI Taxonomy" id="1123402"/>
    <lineage>
        <taxon>Bacteria</taxon>
        <taxon>Pseudomonadati</taxon>
        <taxon>Pseudomonadota</taxon>
        <taxon>Gammaproteobacteria</taxon>
        <taxon>Enterobacterales</taxon>
        <taxon>Thorselliaceae</taxon>
        <taxon>Thorsellia</taxon>
    </lineage>
</organism>
<dbReference type="GO" id="GO:0016787">
    <property type="term" value="F:hydrolase activity"/>
    <property type="evidence" value="ECO:0007669"/>
    <property type="project" value="UniProtKB-KW"/>
</dbReference>
<dbReference type="OrthoDB" id="9797415at2"/>
<keyword evidence="1" id="KW-0479">Metal-binding</keyword>
<dbReference type="CDD" id="cd02603">
    <property type="entry name" value="HAD_sEH-N_like"/>
    <property type="match status" value="1"/>
</dbReference>
<keyword evidence="3" id="KW-1185">Reference proteome</keyword>
<dbReference type="SFLD" id="SFLDG01129">
    <property type="entry name" value="C1.5:_HAD__Beta-PGM__Phosphata"/>
    <property type="match status" value="1"/>
</dbReference>
<dbReference type="Pfam" id="PF00702">
    <property type="entry name" value="Hydrolase"/>
    <property type="match status" value="1"/>
</dbReference>
<dbReference type="PANTHER" id="PTHR43611:SF3">
    <property type="entry name" value="FLAVIN MONONUCLEOTIDE HYDROLASE 1, CHLOROPLATIC"/>
    <property type="match status" value="1"/>
</dbReference>